<feature type="domain" description="PIN" evidence="7">
    <location>
        <begin position="3"/>
        <end position="120"/>
    </location>
</feature>
<dbReference type="GO" id="GO:0004540">
    <property type="term" value="F:RNA nuclease activity"/>
    <property type="evidence" value="ECO:0007669"/>
    <property type="project" value="InterPro"/>
</dbReference>
<dbReference type="GO" id="GO:0000287">
    <property type="term" value="F:magnesium ion binding"/>
    <property type="evidence" value="ECO:0007669"/>
    <property type="project" value="UniProtKB-UniRule"/>
</dbReference>
<dbReference type="EC" id="3.1.-.-" evidence="6"/>
<dbReference type="InterPro" id="IPR051619">
    <property type="entry name" value="TypeII_TA_RNase_PINc/VapC"/>
</dbReference>
<dbReference type="RefSeq" id="WP_152196026.1">
    <property type="nucleotide sequence ID" value="NZ_VUKD01000004.1"/>
</dbReference>
<organism evidence="8 9">
    <name type="scientific">Georgenia subflava</name>
    <dbReference type="NCBI Taxonomy" id="1622177"/>
    <lineage>
        <taxon>Bacteria</taxon>
        <taxon>Bacillati</taxon>
        <taxon>Actinomycetota</taxon>
        <taxon>Actinomycetes</taxon>
        <taxon>Micrococcales</taxon>
        <taxon>Bogoriellaceae</taxon>
        <taxon>Georgenia</taxon>
    </lineage>
</organism>
<dbReference type="EMBL" id="WHPC01000002">
    <property type="protein sequence ID" value="MPV35677.1"/>
    <property type="molecule type" value="Genomic_DNA"/>
</dbReference>
<dbReference type="PANTHER" id="PTHR35901">
    <property type="entry name" value="RIBONUCLEASE VAPC3"/>
    <property type="match status" value="1"/>
</dbReference>
<comment type="similarity">
    <text evidence="6">Belongs to the PINc/VapC protein family.</text>
</comment>
<name>A0A6N7EG76_9MICO</name>
<evidence type="ECO:0000256" key="5">
    <source>
        <dbReference type="ARBA" id="ARBA00022842"/>
    </source>
</evidence>
<gene>
    <name evidence="6" type="primary">vapC</name>
    <name evidence="8" type="ORF">GB881_01195</name>
</gene>
<feature type="binding site" evidence="6">
    <location>
        <position position="5"/>
    </location>
    <ligand>
        <name>Mg(2+)</name>
        <dbReference type="ChEBI" id="CHEBI:18420"/>
    </ligand>
</feature>
<evidence type="ECO:0000256" key="1">
    <source>
        <dbReference type="ARBA" id="ARBA00022649"/>
    </source>
</evidence>
<keyword evidence="2 6" id="KW-0540">Nuclease</keyword>
<dbReference type="AlphaFoldDB" id="A0A6N7EG76"/>
<dbReference type="HAMAP" id="MF_00265">
    <property type="entry name" value="VapC_Nob1"/>
    <property type="match status" value="1"/>
</dbReference>
<dbReference type="Pfam" id="PF01850">
    <property type="entry name" value="PIN"/>
    <property type="match status" value="1"/>
</dbReference>
<sequence>MLVVDASVLVVALADDGRDGDHARRRLHGERLFVPELADLEVMSVLRRHLEAGRLDQRRARLALDDLVALPADRAPHAPLLDRVWELRGDLTVYDAVYVALAEALGAVLVTGDRRLGRAPGLRCAVEILEP</sequence>
<evidence type="ECO:0000256" key="6">
    <source>
        <dbReference type="HAMAP-Rule" id="MF_00265"/>
    </source>
</evidence>
<feature type="binding site" evidence="6">
    <location>
        <position position="95"/>
    </location>
    <ligand>
        <name>Mg(2+)</name>
        <dbReference type="ChEBI" id="CHEBI:18420"/>
    </ligand>
</feature>
<protein>
    <recommendedName>
        <fullName evidence="6">Ribonuclease VapC</fullName>
        <shortName evidence="6">RNase VapC</shortName>
        <ecNumber evidence="6">3.1.-.-</ecNumber>
    </recommendedName>
    <alternativeName>
        <fullName evidence="6">Toxin VapC</fullName>
    </alternativeName>
</protein>
<keyword evidence="9" id="KW-1185">Reference proteome</keyword>
<accession>A0A6N7EG76</accession>
<proteinExistence type="inferred from homology"/>
<dbReference type="InterPro" id="IPR044153">
    <property type="entry name" value="PIN_Pae0151-like"/>
</dbReference>
<keyword evidence="1 6" id="KW-1277">Toxin-antitoxin system</keyword>
<keyword evidence="6" id="KW-0800">Toxin</keyword>
<reference evidence="8 9" key="1">
    <citation type="submission" date="2019-10" db="EMBL/GenBank/DDBJ databases">
        <title>Georgenia wutianyii sp. nov. and Georgenia yuyongxinii sp. nov. isolated from plateau pika (Ochotona curzoniae) in the Qinghai-Tibet plateau of China.</title>
        <authorList>
            <person name="Tian Z."/>
        </authorList>
    </citation>
    <scope>NUCLEOTIDE SEQUENCE [LARGE SCALE GENOMIC DNA]</scope>
    <source>
        <strain evidence="8 9">JCM 19765</strain>
    </source>
</reference>
<keyword evidence="5 6" id="KW-0460">Magnesium</keyword>
<comment type="cofactor">
    <cofactor evidence="6">
        <name>Mg(2+)</name>
        <dbReference type="ChEBI" id="CHEBI:18420"/>
    </cofactor>
</comment>
<keyword evidence="3 6" id="KW-0479">Metal-binding</keyword>
<dbReference type="InterPro" id="IPR029060">
    <property type="entry name" value="PIN-like_dom_sf"/>
</dbReference>
<evidence type="ECO:0000256" key="2">
    <source>
        <dbReference type="ARBA" id="ARBA00022722"/>
    </source>
</evidence>
<comment type="caution">
    <text evidence="8">The sequence shown here is derived from an EMBL/GenBank/DDBJ whole genome shotgun (WGS) entry which is preliminary data.</text>
</comment>
<evidence type="ECO:0000313" key="9">
    <source>
        <dbReference type="Proteomes" id="UP000437709"/>
    </source>
</evidence>
<dbReference type="GO" id="GO:0090729">
    <property type="term" value="F:toxin activity"/>
    <property type="evidence" value="ECO:0007669"/>
    <property type="project" value="UniProtKB-KW"/>
</dbReference>
<dbReference type="CDD" id="cd09873">
    <property type="entry name" value="PIN_Pae0151-like"/>
    <property type="match status" value="1"/>
</dbReference>
<evidence type="ECO:0000259" key="7">
    <source>
        <dbReference type="Pfam" id="PF01850"/>
    </source>
</evidence>
<keyword evidence="4 6" id="KW-0378">Hydrolase</keyword>
<dbReference type="PANTHER" id="PTHR35901:SF1">
    <property type="entry name" value="EXONUCLEASE VAPC9"/>
    <property type="match status" value="1"/>
</dbReference>
<comment type="function">
    <text evidence="6">Toxic component of a toxin-antitoxin (TA) system. An RNase.</text>
</comment>
<evidence type="ECO:0000256" key="3">
    <source>
        <dbReference type="ARBA" id="ARBA00022723"/>
    </source>
</evidence>
<dbReference type="Gene3D" id="3.40.50.1010">
    <property type="entry name" value="5'-nuclease"/>
    <property type="match status" value="1"/>
</dbReference>
<dbReference type="Proteomes" id="UP000437709">
    <property type="component" value="Unassembled WGS sequence"/>
</dbReference>
<evidence type="ECO:0000313" key="8">
    <source>
        <dbReference type="EMBL" id="MPV35677.1"/>
    </source>
</evidence>
<evidence type="ECO:0000256" key="4">
    <source>
        <dbReference type="ARBA" id="ARBA00022801"/>
    </source>
</evidence>
<dbReference type="InterPro" id="IPR022907">
    <property type="entry name" value="VapC_family"/>
</dbReference>
<dbReference type="SUPFAM" id="SSF88723">
    <property type="entry name" value="PIN domain-like"/>
    <property type="match status" value="1"/>
</dbReference>
<dbReference type="InterPro" id="IPR002716">
    <property type="entry name" value="PIN_dom"/>
</dbReference>
<dbReference type="GO" id="GO:0016787">
    <property type="term" value="F:hydrolase activity"/>
    <property type="evidence" value="ECO:0007669"/>
    <property type="project" value="UniProtKB-KW"/>
</dbReference>